<feature type="coiled-coil region" evidence="1">
    <location>
        <begin position="749"/>
        <end position="776"/>
    </location>
</feature>
<feature type="compositionally biased region" description="Basic and acidic residues" evidence="2">
    <location>
        <begin position="272"/>
        <end position="320"/>
    </location>
</feature>
<evidence type="ECO:0000256" key="1">
    <source>
        <dbReference type="SAM" id="Coils"/>
    </source>
</evidence>
<feature type="compositionally biased region" description="Basic residues" evidence="2">
    <location>
        <begin position="247"/>
        <end position="256"/>
    </location>
</feature>
<feature type="region of interest" description="Disordered" evidence="2">
    <location>
        <begin position="701"/>
        <end position="723"/>
    </location>
</feature>
<feature type="region of interest" description="Disordered" evidence="2">
    <location>
        <begin position="811"/>
        <end position="833"/>
    </location>
</feature>
<organism evidence="3">
    <name type="scientific">Ostreococcus sp. 'lucimarinus'</name>
    <dbReference type="NCBI Taxonomy" id="242159"/>
    <lineage>
        <taxon>Eukaryota</taxon>
        <taxon>Viridiplantae</taxon>
        <taxon>Chlorophyta</taxon>
        <taxon>Mamiellophyceae</taxon>
        <taxon>Mamiellales</taxon>
        <taxon>Bathycoccaceae</taxon>
        <taxon>Ostreococcus</taxon>
    </lineage>
</organism>
<proteinExistence type="predicted"/>
<keyword evidence="1" id="KW-0175">Coiled coil</keyword>
<dbReference type="AlphaFoldDB" id="A0A7R9T4M6"/>
<sequence length="833" mass="89506">MSREDDADDAVDAPARATSWLDGLGTRLRETASVVTEKLDAMDDQLDSFARRALGDDDEEGADRALSDGDAFAGAREGEFTNDEIDALRQALSIAKQELNARDEQLREARDDAGKMRETAIKAAKELAKEQRKRKAAEADGAGGTATGESAMVEVEKLKADLEDAETATRRALEDAAKMEKELRDAEAATATARAEIDDAKSAAVKEVEALRAELASVMEKLQTAEREANEKSESSSPQQNAGGRGGRGKKGKKGGRGGGASDATPVASVAHAEELEKIRKDLESVKVERDNLRAEAEASRASAEKAAKEHVEVLERVRAEAASAKDSATGEEAAKLQQAESRAATLEDQLAAATTTEKELRNELAKMNDRAKASESEIASLRDELTDAIAAREDAEGAVSRGAVNAANANAKMAAAEKAKTKAEAELAELRKQVQLMDATGREAATSIAAREKAELAQQRAETKLALAEKEVEEARAQSEKAAREGEERKRRFAHVQSQFQVTEKELREKLETFESELKVLRANADEAEKMKEDAVSIVEETQADAAETKEALTAVTAKAERLERALETAEAAASEARTKLGVLEEMESLRKTQPVPEPSRPVSKKSASTQTDATRKEPVAPPVARDDGNARKRLIGIMERLDIPTSASSPARAKEEGAGIGMLMGMFMGSDERDENADDAAATPRDDLDSLFDRVETWASDDRRASPASAPSSNVARDTASAEEVERLRAELAALKADVGERSAASLAAVNRRAQEAERAAADAKAKLAPLEKANRELAWQISLLAEQDETKTRPVLAQSGWFARAVTGCTAPRRPPPRSSVLLQNDLSRS</sequence>
<gene>
    <name evidence="3" type="ORF">OLUC0939_LOCUS5710</name>
</gene>
<feature type="compositionally biased region" description="Basic and acidic residues" evidence="2">
    <location>
        <begin position="615"/>
        <end position="632"/>
    </location>
</feature>
<feature type="compositionally biased region" description="Polar residues" evidence="2">
    <location>
        <begin position="824"/>
        <end position="833"/>
    </location>
</feature>
<feature type="region of interest" description="Disordered" evidence="2">
    <location>
        <begin position="222"/>
        <end position="342"/>
    </location>
</feature>
<feature type="region of interest" description="Disordered" evidence="2">
    <location>
        <begin position="354"/>
        <end position="379"/>
    </location>
</feature>
<feature type="compositionally biased region" description="Basic and acidic residues" evidence="2">
    <location>
        <begin position="357"/>
        <end position="379"/>
    </location>
</feature>
<feature type="region of interest" description="Disordered" evidence="2">
    <location>
        <begin position="571"/>
        <end position="633"/>
    </location>
</feature>
<feature type="compositionally biased region" description="Basic and acidic residues" evidence="2">
    <location>
        <begin position="223"/>
        <end position="234"/>
    </location>
</feature>
<feature type="compositionally biased region" description="Basic and acidic residues" evidence="2">
    <location>
        <begin position="176"/>
        <end position="187"/>
    </location>
</feature>
<evidence type="ECO:0000256" key="2">
    <source>
        <dbReference type="SAM" id="MobiDB-lite"/>
    </source>
</evidence>
<feature type="region of interest" description="Disordered" evidence="2">
    <location>
        <begin position="53"/>
        <end position="78"/>
    </location>
</feature>
<reference evidence="3" key="1">
    <citation type="submission" date="2021-01" db="EMBL/GenBank/DDBJ databases">
        <authorList>
            <person name="Corre E."/>
            <person name="Pelletier E."/>
            <person name="Niang G."/>
            <person name="Scheremetjew M."/>
            <person name="Finn R."/>
            <person name="Kale V."/>
            <person name="Holt S."/>
            <person name="Cochrane G."/>
            <person name="Meng A."/>
            <person name="Brown T."/>
            <person name="Cohen L."/>
        </authorList>
    </citation>
    <scope>NUCLEOTIDE SEQUENCE</scope>
    <source>
        <strain evidence="3">Clade-A-BCC118000</strain>
    </source>
</reference>
<name>A0A7R9T4M6_9CHLO</name>
<dbReference type="EMBL" id="HBDX01006666">
    <property type="protein sequence ID" value="CAD8224970.1"/>
    <property type="molecule type" value="Transcribed_RNA"/>
</dbReference>
<accession>A0A7R9T4M6</accession>
<feature type="region of interest" description="Disordered" evidence="2">
    <location>
        <begin position="176"/>
        <end position="201"/>
    </location>
</feature>
<evidence type="ECO:0000313" key="3">
    <source>
        <dbReference type="EMBL" id="CAD8224970.1"/>
    </source>
</evidence>
<protein>
    <submittedName>
        <fullName evidence="3">Uncharacterized protein</fullName>
    </submittedName>
</protein>
<feature type="region of interest" description="Disordered" evidence="2">
    <location>
        <begin position="126"/>
        <end position="152"/>
    </location>
</feature>